<evidence type="ECO:0000313" key="8">
    <source>
        <dbReference type="Proteomes" id="UP000306007"/>
    </source>
</evidence>
<keyword evidence="5" id="KW-0694">RNA-binding</keyword>
<proteinExistence type="predicted"/>
<name>A0A4Y5SKV4_9EURY</name>
<evidence type="ECO:0000256" key="5">
    <source>
        <dbReference type="ARBA" id="ARBA00022884"/>
    </source>
</evidence>
<evidence type="ECO:0000256" key="2">
    <source>
        <dbReference type="ARBA" id="ARBA00022722"/>
    </source>
</evidence>
<evidence type="ECO:0000256" key="4">
    <source>
        <dbReference type="ARBA" id="ARBA00022801"/>
    </source>
</evidence>
<dbReference type="PANTHER" id="PTHR34873">
    <property type="entry name" value="SSR1766 PROTEIN"/>
    <property type="match status" value="1"/>
</dbReference>
<dbReference type="RefSeq" id="WP_139680861.1">
    <property type="nucleotide sequence ID" value="NZ_CP040846.1"/>
</dbReference>
<dbReference type="EMBL" id="CP040846">
    <property type="protein sequence ID" value="QDA31523.1"/>
    <property type="molecule type" value="Genomic_DNA"/>
</dbReference>
<dbReference type="OrthoDB" id="7619at2157"/>
<accession>A0A4Y5SKV4</accession>
<dbReference type="InterPro" id="IPR012933">
    <property type="entry name" value="HicA_mRNA_interferase"/>
</dbReference>
<dbReference type="GeneID" id="40475082"/>
<reference evidence="7 8" key="1">
    <citation type="submission" date="2019-06" db="EMBL/GenBank/DDBJ databases">
        <title>Thermococcus indicus sp. nov., a Fe(III)-reducing hyperthermophilic archaeon isolated from the Onnuri vent field of the Central Indian Ocean ridge.</title>
        <authorList>
            <person name="Lim J.K."/>
            <person name="Kim Y.J."/>
            <person name="Kwon K.K."/>
        </authorList>
    </citation>
    <scope>NUCLEOTIDE SEQUENCE [LARGE SCALE GENOMIC DNA]</scope>
    <source>
        <strain evidence="7 8">IOH1</strain>
    </source>
</reference>
<gene>
    <name evidence="7" type="ORF">FH039_07820</name>
</gene>
<evidence type="ECO:0000256" key="6">
    <source>
        <dbReference type="ARBA" id="ARBA00023016"/>
    </source>
</evidence>
<keyword evidence="8" id="KW-1185">Reference proteome</keyword>
<organism evidence="7 8">
    <name type="scientific">Thermococcus indicus</name>
    <dbReference type="NCBI Taxonomy" id="2586643"/>
    <lineage>
        <taxon>Archaea</taxon>
        <taxon>Methanobacteriati</taxon>
        <taxon>Methanobacteriota</taxon>
        <taxon>Thermococci</taxon>
        <taxon>Thermococcales</taxon>
        <taxon>Thermococcaceae</taxon>
        <taxon>Thermococcus</taxon>
    </lineage>
</organism>
<evidence type="ECO:0000313" key="7">
    <source>
        <dbReference type="EMBL" id="QDA31523.1"/>
    </source>
</evidence>
<keyword evidence="4" id="KW-0378">Hydrolase</keyword>
<keyword evidence="2" id="KW-0540">Nuclease</keyword>
<sequence length="76" mass="8421">MTKLPRDVSGEEVIKALRKLGYYPARQKGSHVILIGPSGKMITVPLHKSLKTGLLRAILREVGISVKVFKELLEDP</sequence>
<dbReference type="GO" id="GO:0003729">
    <property type="term" value="F:mRNA binding"/>
    <property type="evidence" value="ECO:0007669"/>
    <property type="project" value="InterPro"/>
</dbReference>
<dbReference type="GO" id="GO:0004519">
    <property type="term" value="F:endonuclease activity"/>
    <property type="evidence" value="ECO:0007669"/>
    <property type="project" value="UniProtKB-KW"/>
</dbReference>
<keyword evidence="1" id="KW-1277">Toxin-antitoxin system</keyword>
<dbReference type="Pfam" id="PF07927">
    <property type="entry name" value="HicA_toxin"/>
    <property type="match status" value="1"/>
</dbReference>
<dbReference type="GO" id="GO:0016787">
    <property type="term" value="F:hydrolase activity"/>
    <property type="evidence" value="ECO:0007669"/>
    <property type="project" value="UniProtKB-KW"/>
</dbReference>
<dbReference type="AlphaFoldDB" id="A0A4Y5SKV4"/>
<keyword evidence="3" id="KW-0255">Endonuclease</keyword>
<dbReference type="InterPro" id="IPR038570">
    <property type="entry name" value="HicA_sf"/>
</dbReference>
<dbReference type="Gene3D" id="3.30.920.30">
    <property type="entry name" value="Hypothetical protein"/>
    <property type="match status" value="1"/>
</dbReference>
<protein>
    <submittedName>
        <fullName evidence="7">Addiction module toxin, HicA family</fullName>
    </submittedName>
</protein>
<evidence type="ECO:0000256" key="3">
    <source>
        <dbReference type="ARBA" id="ARBA00022759"/>
    </source>
</evidence>
<evidence type="ECO:0000256" key="1">
    <source>
        <dbReference type="ARBA" id="ARBA00022649"/>
    </source>
</evidence>
<dbReference type="SUPFAM" id="SSF54786">
    <property type="entry name" value="YcfA/nrd intein domain"/>
    <property type="match status" value="1"/>
</dbReference>
<dbReference type="Proteomes" id="UP000306007">
    <property type="component" value="Chromosome"/>
</dbReference>
<dbReference type="PANTHER" id="PTHR34873:SF3">
    <property type="entry name" value="ADDICTION MODULE TOXIN, HICA FAMILY"/>
    <property type="match status" value="1"/>
</dbReference>
<keyword evidence="6" id="KW-0346">Stress response</keyword>
<dbReference type="KEGG" id="tic:FH039_07820"/>